<dbReference type="FunFam" id="1.10.287.3240:FF:000007">
    <property type="entry name" value="V-type ATP synthase subunit D"/>
    <property type="match status" value="1"/>
</dbReference>
<evidence type="ECO:0000313" key="7">
    <source>
        <dbReference type="EMBL" id="SHE44897.1"/>
    </source>
</evidence>
<evidence type="ECO:0000256" key="3">
    <source>
        <dbReference type="ARBA" id="ARBA00023065"/>
    </source>
</evidence>
<dbReference type="GO" id="GO:0042777">
    <property type="term" value="P:proton motive force-driven plasma membrane ATP synthesis"/>
    <property type="evidence" value="ECO:0007669"/>
    <property type="project" value="UniProtKB-UniRule"/>
</dbReference>
<dbReference type="NCBIfam" id="NF001543">
    <property type="entry name" value="PRK00373.1-2"/>
    <property type="match status" value="1"/>
</dbReference>
<comment type="function">
    <text evidence="4">Produces ATP from ADP in the presence of a proton gradient across the membrane.</text>
</comment>
<dbReference type="Proteomes" id="UP000184204">
    <property type="component" value="Unassembled WGS sequence"/>
</dbReference>
<reference evidence="9" key="4">
    <citation type="submission" date="2016-11" db="EMBL/GenBank/DDBJ databases">
        <authorList>
            <person name="Jaros S."/>
            <person name="Januszkiewicz K."/>
            <person name="Wedrychowicz H."/>
        </authorList>
    </citation>
    <scope>NUCLEOTIDE SEQUENCE [LARGE SCALE GENOMIC DNA]</scope>
    <source>
        <strain evidence="9">DSM 1682</strain>
    </source>
</reference>
<dbReference type="RefSeq" id="WP_066047931.1">
    <property type="nucleotide sequence ID" value="NZ_CP014223.1"/>
</dbReference>
<evidence type="ECO:0000313" key="8">
    <source>
        <dbReference type="Proteomes" id="UP000068026"/>
    </source>
</evidence>
<dbReference type="GO" id="GO:0046933">
    <property type="term" value="F:proton-transporting ATP synthase activity, rotational mechanism"/>
    <property type="evidence" value="ECO:0007669"/>
    <property type="project" value="UniProtKB-UniRule"/>
</dbReference>
<accession>A0A0X8VCF9</accession>
<dbReference type="HAMAP" id="MF_00271">
    <property type="entry name" value="ATP_synth_D_arch"/>
    <property type="match status" value="1"/>
</dbReference>
<keyword evidence="4" id="KW-0066">ATP synthesis</keyword>
<keyword evidence="4" id="KW-0375">Hydrogen ion transport</keyword>
<comment type="similarity">
    <text evidence="1 4">Belongs to the V-ATPase D subunit family.</text>
</comment>
<dbReference type="GO" id="GO:0046961">
    <property type="term" value="F:proton-transporting ATPase activity, rotational mechanism"/>
    <property type="evidence" value="ECO:0007669"/>
    <property type="project" value="InterPro"/>
</dbReference>
<keyword evidence="8" id="KW-1185">Reference proteome</keyword>
<reference evidence="7" key="3">
    <citation type="submission" date="2016-11" db="EMBL/GenBank/DDBJ databases">
        <authorList>
            <person name="Varghese N."/>
            <person name="Submissions S."/>
        </authorList>
    </citation>
    <scope>NUCLEOTIDE SEQUENCE</scope>
    <source>
        <strain evidence="7">DSM 1682</strain>
    </source>
</reference>
<evidence type="ECO:0000256" key="1">
    <source>
        <dbReference type="ARBA" id="ARBA00005850"/>
    </source>
</evidence>
<dbReference type="GO" id="GO:0005524">
    <property type="term" value="F:ATP binding"/>
    <property type="evidence" value="ECO:0007669"/>
    <property type="project" value="UniProtKB-UniRule"/>
</dbReference>
<gene>
    <name evidence="4" type="primary">atpD</name>
    <name evidence="6" type="synonym">ntpD</name>
    <name evidence="6" type="ORF">CPRO_07270</name>
    <name evidence="7" type="ORF">SAMN02745151_00752</name>
</gene>
<evidence type="ECO:0000313" key="9">
    <source>
        <dbReference type="Proteomes" id="UP000184204"/>
    </source>
</evidence>
<dbReference type="KEGG" id="cpro:CPRO_07270"/>
<feature type="coiled-coil region" evidence="5">
    <location>
        <begin position="146"/>
        <end position="173"/>
    </location>
</feature>
<dbReference type="OrthoDB" id="9781718at2"/>
<dbReference type="PANTHER" id="PTHR11671">
    <property type="entry name" value="V-TYPE ATP SYNTHASE SUBUNIT D"/>
    <property type="match status" value="1"/>
</dbReference>
<dbReference type="EMBL" id="CP014223">
    <property type="protein sequence ID" value="AMJ40329.1"/>
    <property type="molecule type" value="Genomic_DNA"/>
</dbReference>
<keyword evidence="3 4" id="KW-0406">Ion transport</keyword>
<keyword evidence="5" id="KW-0175">Coiled coil</keyword>
<dbReference type="EMBL" id="FQUA01000002">
    <property type="protein sequence ID" value="SHE44897.1"/>
    <property type="molecule type" value="Genomic_DNA"/>
</dbReference>
<name>A0A0X8VCF9_ANAPI</name>
<feature type="coiled-coil region" evidence="5">
    <location>
        <begin position="20"/>
        <end position="65"/>
    </location>
</feature>
<evidence type="ECO:0000256" key="5">
    <source>
        <dbReference type="SAM" id="Coils"/>
    </source>
</evidence>
<dbReference type="NCBIfam" id="TIGR00309">
    <property type="entry name" value="V_ATPase_subD"/>
    <property type="match status" value="1"/>
</dbReference>
<proteinExistence type="inferred from homology"/>
<dbReference type="Pfam" id="PF01813">
    <property type="entry name" value="ATP-synt_D"/>
    <property type="match status" value="1"/>
</dbReference>
<dbReference type="AlphaFoldDB" id="A0A0X8VCF9"/>
<dbReference type="Gene3D" id="1.10.287.3240">
    <property type="match status" value="1"/>
</dbReference>
<dbReference type="InterPro" id="IPR002699">
    <property type="entry name" value="V_ATPase_D"/>
</dbReference>
<evidence type="ECO:0000256" key="4">
    <source>
        <dbReference type="HAMAP-Rule" id="MF_00271"/>
    </source>
</evidence>
<reference evidence="8" key="2">
    <citation type="submission" date="2016-01" db="EMBL/GenBank/DDBJ databases">
        <authorList>
            <person name="Poehlein A."/>
            <person name="Schlien K."/>
            <person name="Gottschalk G."/>
            <person name="Buckel W."/>
            <person name="Daniel R."/>
        </authorList>
    </citation>
    <scope>NUCLEOTIDE SEQUENCE [LARGE SCALE GENOMIC DNA]</scope>
    <source>
        <strain evidence="8">X2</strain>
    </source>
</reference>
<dbReference type="Proteomes" id="UP000068026">
    <property type="component" value="Chromosome"/>
</dbReference>
<sequence length="226" mass="25826">MARLNVNPTRMEMSRLKQLLKTATRGHKLLKDKLDELMKQFLNIVRENKRLREEAEAALENAYKDFIIARAVLSESVLGESLMIPQQSVAVKVTKKNIMSVNVPVFDFQAEESSGDIYPYGLAFSSGELDSAMLSFSNAMEPLLRLAESEKTAQLLAQEIERTRRRVNALENVMIPNYQETIKYITMKLEENERAGTTRLMKVKDMVLKKALEEKKKLENKGEIIS</sequence>
<protein>
    <recommendedName>
        <fullName evidence="4">V-type ATP synthase subunit D</fullName>
    </recommendedName>
    <alternativeName>
        <fullName evidence="4">V-ATPase subunit D</fullName>
    </alternativeName>
</protein>
<organism evidence="7 9">
    <name type="scientific">Anaerotignum propionicum DSM 1682</name>
    <dbReference type="NCBI Taxonomy" id="991789"/>
    <lineage>
        <taxon>Bacteria</taxon>
        <taxon>Bacillati</taxon>
        <taxon>Bacillota</taxon>
        <taxon>Clostridia</taxon>
        <taxon>Lachnospirales</taxon>
        <taxon>Anaerotignaceae</taxon>
        <taxon>Anaerotignum</taxon>
    </lineage>
</organism>
<keyword evidence="2 4" id="KW-0813">Transport</keyword>
<evidence type="ECO:0000313" key="6">
    <source>
        <dbReference type="EMBL" id="AMJ40329.1"/>
    </source>
</evidence>
<evidence type="ECO:0000256" key="2">
    <source>
        <dbReference type="ARBA" id="ARBA00022448"/>
    </source>
</evidence>
<reference evidence="6 8" key="1">
    <citation type="journal article" date="2016" name="Genome Announc.">
        <title>Complete Genome Sequence of the Amino Acid-Fermenting Clostridium propionicum X2 (DSM 1682).</title>
        <authorList>
            <person name="Poehlein A."/>
            <person name="Schlien K."/>
            <person name="Chowdhury N.P."/>
            <person name="Gottschalk G."/>
            <person name="Buckel W."/>
            <person name="Daniel R."/>
        </authorList>
    </citation>
    <scope>NUCLEOTIDE SEQUENCE [LARGE SCALE GENOMIC DNA]</scope>
    <source>
        <strain evidence="6 8">X2</strain>
    </source>
</reference>